<sequence>MKLMKNIDNKICKVCQVLLLVMLKRSEASASISFVPQDHRNKSKIKICVNFVNF</sequence>
<accession>A0A840CLI2</accession>
<organism evidence="1 2">
    <name type="scientific">Dysgonomonas hofstadii</name>
    <dbReference type="NCBI Taxonomy" id="637886"/>
    <lineage>
        <taxon>Bacteria</taxon>
        <taxon>Pseudomonadati</taxon>
        <taxon>Bacteroidota</taxon>
        <taxon>Bacteroidia</taxon>
        <taxon>Bacteroidales</taxon>
        <taxon>Dysgonomonadaceae</taxon>
        <taxon>Dysgonomonas</taxon>
    </lineage>
</organism>
<dbReference type="Proteomes" id="UP000555103">
    <property type="component" value="Unassembled WGS sequence"/>
</dbReference>
<keyword evidence="2" id="KW-1185">Reference proteome</keyword>
<evidence type="ECO:0000313" key="1">
    <source>
        <dbReference type="EMBL" id="MBB4034908.1"/>
    </source>
</evidence>
<proteinExistence type="predicted"/>
<gene>
    <name evidence="1" type="ORF">GGR21_000795</name>
</gene>
<protein>
    <submittedName>
        <fullName evidence="1">Uncharacterized protein</fullName>
    </submittedName>
</protein>
<comment type="caution">
    <text evidence="1">The sequence shown here is derived from an EMBL/GenBank/DDBJ whole genome shotgun (WGS) entry which is preliminary data.</text>
</comment>
<name>A0A840CLI2_9BACT</name>
<reference evidence="1 2" key="1">
    <citation type="submission" date="2020-08" db="EMBL/GenBank/DDBJ databases">
        <title>Genomic Encyclopedia of Type Strains, Phase IV (KMG-IV): sequencing the most valuable type-strain genomes for metagenomic binning, comparative biology and taxonomic classification.</title>
        <authorList>
            <person name="Goeker M."/>
        </authorList>
    </citation>
    <scope>NUCLEOTIDE SEQUENCE [LARGE SCALE GENOMIC DNA]</scope>
    <source>
        <strain evidence="1 2">DSM 104969</strain>
    </source>
</reference>
<dbReference type="AlphaFoldDB" id="A0A840CLI2"/>
<dbReference type="EMBL" id="JACIEP010000002">
    <property type="protein sequence ID" value="MBB4034908.1"/>
    <property type="molecule type" value="Genomic_DNA"/>
</dbReference>
<evidence type="ECO:0000313" key="2">
    <source>
        <dbReference type="Proteomes" id="UP000555103"/>
    </source>
</evidence>